<sequence length="269" mass="29160">MRTPDGELGLATVTGNMLRLWALQEADGHGAGAVSWTPVGQSLSTRCRAWRSRCPKFGEVRSLVLALDDRELIPCARIVGVDEDGAVVFLRRMGGLFMLGVEPTPRIKKIYDSYYMMHQRCSCIWSINIVLGSPDGVVRNHPNLIPSLSIMFGLRRGKPLADAATPAALYRVMGCSGRSVSVGQSKLCHSVLPAVSATTRLPVSRNCERSACVPLVLVLHTTRPSKSWSTIDPSLRNPAREPLPLTGASRLAVHATVASAERVNHMANV</sequence>
<proteinExistence type="predicted"/>
<organism evidence="1">
    <name type="scientific">Setaria italica</name>
    <name type="common">Foxtail millet</name>
    <name type="synonym">Panicum italicum</name>
    <dbReference type="NCBI Taxonomy" id="4555"/>
    <lineage>
        <taxon>Eukaryota</taxon>
        <taxon>Viridiplantae</taxon>
        <taxon>Streptophyta</taxon>
        <taxon>Embryophyta</taxon>
        <taxon>Tracheophyta</taxon>
        <taxon>Spermatophyta</taxon>
        <taxon>Magnoliopsida</taxon>
        <taxon>Liliopsida</taxon>
        <taxon>Poales</taxon>
        <taxon>Poaceae</taxon>
        <taxon>PACMAD clade</taxon>
        <taxon>Panicoideae</taxon>
        <taxon>Panicodae</taxon>
        <taxon>Paniceae</taxon>
        <taxon>Cenchrinae</taxon>
        <taxon>Setaria</taxon>
    </lineage>
</organism>
<dbReference type="AlphaFoldDB" id="A0A368R3N7"/>
<evidence type="ECO:0000313" key="1">
    <source>
        <dbReference type="EMBL" id="RCV24160.1"/>
    </source>
</evidence>
<reference evidence="1" key="2">
    <citation type="submission" date="2015-07" db="EMBL/GenBank/DDBJ databases">
        <authorList>
            <person name="Noorani M."/>
        </authorList>
    </citation>
    <scope>NUCLEOTIDE SEQUENCE</scope>
    <source>
        <strain evidence="1">Yugu1</strain>
    </source>
</reference>
<gene>
    <name evidence="1" type="ORF">SETIT_5G062600v2</name>
</gene>
<name>A0A368R3N7_SETIT</name>
<accession>A0A368R3N7</accession>
<reference evidence="1" key="1">
    <citation type="journal article" date="2012" name="Nat. Biotechnol.">
        <title>Reference genome sequence of the model plant Setaria.</title>
        <authorList>
            <person name="Bennetzen J.L."/>
            <person name="Schmutz J."/>
            <person name="Wang H."/>
            <person name="Percifield R."/>
            <person name="Hawkins J."/>
            <person name="Pontaroli A.C."/>
            <person name="Estep M."/>
            <person name="Feng L."/>
            <person name="Vaughn J.N."/>
            <person name="Grimwood J."/>
            <person name="Jenkins J."/>
            <person name="Barry K."/>
            <person name="Lindquist E."/>
            <person name="Hellsten U."/>
            <person name="Deshpande S."/>
            <person name="Wang X."/>
            <person name="Wu X."/>
            <person name="Mitros T."/>
            <person name="Triplett J."/>
            <person name="Yang X."/>
            <person name="Ye C.Y."/>
            <person name="Mauro-Herrera M."/>
            <person name="Wang L."/>
            <person name="Li P."/>
            <person name="Sharma M."/>
            <person name="Sharma R."/>
            <person name="Ronald P.C."/>
            <person name="Panaud O."/>
            <person name="Kellogg E.A."/>
            <person name="Brutnell T.P."/>
            <person name="Doust A.N."/>
            <person name="Tuskan G.A."/>
            <person name="Rokhsar D."/>
            <person name="Devos K.M."/>
        </authorList>
    </citation>
    <scope>NUCLEOTIDE SEQUENCE [LARGE SCALE GENOMIC DNA]</scope>
    <source>
        <strain evidence="1">Yugu1</strain>
    </source>
</reference>
<dbReference type="EMBL" id="CM003532">
    <property type="protein sequence ID" value="RCV24160.1"/>
    <property type="molecule type" value="Genomic_DNA"/>
</dbReference>
<protein>
    <submittedName>
        <fullName evidence="1">Uncharacterized protein</fullName>
    </submittedName>
</protein>